<feature type="transmembrane region" description="Helical" evidence="7">
    <location>
        <begin position="387"/>
        <end position="407"/>
    </location>
</feature>
<evidence type="ECO:0000259" key="8">
    <source>
        <dbReference type="PROSITE" id="PS50850"/>
    </source>
</evidence>
<dbReference type="Gene3D" id="1.20.1250.20">
    <property type="entry name" value="MFS general substrate transporter like domains"/>
    <property type="match status" value="1"/>
</dbReference>
<feature type="transmembrane region" description="Helical" evidence="7">
    <location>
        <begin position="356"/>
        <end position="375"/>
    </location>
</feature>
<keyword evidence="3" id="KW-1003">Cell membrane</keyword>
<keyword evidence="2" id="KW-0813">Transport</keyword>
<evidence type="ECO:0000256" key="3">
    <source>
        <dbReference type="ARBA" id="ARBA00022475"/>
    </source>
</evidence>
<comment type="caution">
    <text evidence="9">The sequence shown here is derived from an EMBL/GenBank/DDBJ whole genome shotgun (WGS) entry which is preliminary data.</text>
</comment>
<feature type="transmembrane region" description="Helical" evidence="7">
    <location>
        <begin position="61"/>
        <end position="80"/>
    </location>
</feature>
<feature type="transmembrane region" description="Helical" evidence="7">
    <location>
        <begin position="320"/>
        <end position="344"/>
    </location>
</feature>
<feature type="transmembrane region" description="Helical" evidence="7">
    <location>
        <begin position="298"/>
        <end position="314"/>
    </location>
</feature>
<proteinExistence type="predicted"/>
<sequence>MKRRSSSPLRVLRNRNFFFLWIGEIISHFGDRLAQMALVGLYLKETVSMPLSHSIPVMRNLFFFSTLPVVIFAPLAGVYVDRWRRKSTLMSCDFLRAGLILIIPLMAYQKGITHVYAVIFLVFAVTSFFIPARSAIIPNLVEKEELLAANSLSNITRMAATVGGVSIGGIVVAFIGVRTSFYLNSLGFALSGLAISAIRIQEDLPSHARSGLREVGRELIQGLKFIGREPRIKFVAISLFVLMGASGLGYVIVTVFVTKALGLGTIGLSILAASLGGTVLCGSLLYSHFGEHLRRDRVILTSIIMAGIGTIILAQSRTVLLLSMGVGVIGLVASPIMIASYTLVQEITPDRIRGRIFAALEVIISSAFLIFVWLAGVVGTRVPPSQVFYLIGVALLGYAGAVLLVRLSRRKA</sequence>
<dbReference type="CDD" id="cd06173">
    <property type="entry name" value="MFS_MefA_like"/>
    <property type="match status" value="1"/>
</dbReference>
<feature type="transmembrane region" description="Helical" evidence="7">
    <location>
        <begin position="157"/>
        <end position="175"/>
    </location>
</feature>
<protein>
    <submittedName>
        <fullName evidence="9">MFS transporter</fullName>
    </submittedName>
</protein>
<name>A0A523W7V4_UNCAE</name>
<organism evidence="9 10">
    <name type="scientific">Aerophobetes bacterium</name>
    <dbReference type="NCBI Taxonomy" id="2030807"/>
    <lineage>
        <taxon>Bacteria</taxon>
        <taxon>Candidatus Aerophobota</taxon>
    </lineage>
</organism>
<keyword evidence="4 7" id="KW-0812">Transmembrane</keyword>
<dbReference type="InterPro" id="IPR010290">
    <property type="entry name" value="TM_effector"/>
</dbReference>
<dbReference type="PANTHER" id="PTHR43266">
    <property type="entry name" value="MACROLIDE-EFFLUX PROTEIN"/>
    <property type="match status" value="1"/>
</dbReference>
<dbReference type="EMBL" id="SOIZ01000131">
    <property type="protein sequence ID" value="TET63061.1"/>
    <property type="molecule type" value="Genomic_DNA"/>
</dbReference>
<feature type="transmembrane region" description="Helical" evidence="7">
    <location>
        <begin position="20"/>
        <end position="41"/>
    </location>
</feature>
<dbReference type="InterPro" id="IPR036259">
    <property type="entry name" value="MFS_trans_sf"/>
</dbReference>
<dbReference type="Proteomes" id="UP000319130">
    <property type="component" value="Unassembled WGS sequence"/>
</dbReference>
<dbReference type="AlphaFoldDB" id="A0A523W7V4"/>
<evidence type="ECO:0000256" key="6">
    <source>
        <dbReference type="ARBA" id="ARBA00023136"/>
    </source>
</evidence>
<comment type="subcellular location">
    <subcellularLocation>
        <location evidence="1">Cell membrane</location>
        <topology evidence="1">Multi-pass membrane protein</topology>
    </subcellularLocation>
</comment>
<dbReference type="SUPFAM" id="SSF103473">
    <property type="entry name" value="MFS general substrate transporter"/>
    <property type="match status" value="1"/>
</dbReference>
<evidence type="ECO:0000256" key="1">
    <source>
        <dbReference type="ARBA" id="ARBA00004651"/>
    </source>
</evidence>
<evidence type="ECO:0000256" key="4">
    <source>
        <dbReference type="ARBA" id="ARBA00022692"/>
    </source>
</evidence>
<dbReference type="GO" id="GO:0005886">
    <property type="term" value="C:plasma membrane"/>
    <property type="evidence" value="ECO:0007669"/>
    <property type="project" value="UniProtKB-SubCell"/>
</dbReference>
<feature type="domain" description="Major facilitator superfamily (MFS) profile" evidence="8">
    <location>
        <begin position="180"/>
        <end position="412"/>
    </location>
</feature>
<accession>A0A523W7V4</accession>
<evidence type="ECO:0000256" key="7">
    <source>
        <dbReference type="SAM" id="Phobius"/>
    </source>
</evidence>
<feature type="transmembrane region" description="Helical" evidence="7">
    <location>
        <begin position="263"/>
        <end position="286"/>
    </location>
</feature>
<evidence type="ECO:0000313" key="9">
    <source>
        <dbReference type="EMBL" id="TET63061.1"/>
    </source>
</evidence>
<feature type="transmembrane region" description="Helical" evidence="7">
    <location>
        <begin position="115"/>
        <end position="136"/>
    </location>
</feature>
<keyword evidence="5 7" id="KW-1133">Transmembrane helix</keyword>
<feature type="transmembrane region" description="Helical" evidence="7">
    <location>
        <begin position="234"/>
        <end position="257"/>
    </location>
</feature>
<dbReference type="PANTHER" id="PTHR43266:SF2">
    <property type="entry name" value="MAJOR FACILITATOR SUPERFAMILY (MFS) PROFILE DOMAIN-CONTAINING PROTEIN"/>
    <property type="match status" value="1"/>
</dbReference>
<keyword evidence="6 7" id="KW-0472">Membrane</keyword>
<evidence type="ECO:0000256" key="2">
    <source>
        <dbReference type="ARBA" id="ARBA00022448"/>
    </source>
</evidence>
<dbReference type="PROSITE" id="PS50850">
    <property type="entry name" value="MFS"/>
    <property type="match status" value="1"/>
</dbReference>
<dbReference type="GO" id="GO:0022857">
    <property type="term" value="F:transmembrane transporter activity"/>
    <property type="evidence" value="ECO:0007669"/>
    <property type="project" value="InterPro"/>
</dbReference>
<reference evidence="9 10" key="1">
    <citation type="submission" date="2019-03" db="EMBL/GenBank/DDBJ databases">
        <title>Metabolic potential of uncultured bacteria and archaea associated with petroleum seepage in deep-sea sediments.</title>
        <authorList>
            <person name="Dong X."/>
            <person name="Hubert C."/>
        </authorList>
    </citation>
    <scope>NUCLEOTIDE SEQUENCE [LARGE SCALE GENOMIC DNA]</scope>
    <source>
        <strain evidence="9">E29_bin52</strain>
    </source>
</reference>
<evidence type="ECO:0000313" key="10">
    <source>
        <dbReference type="Proteomes" id="UP000319130"/>
    </source>
</evidence>
<dbReference type="Pfam" id="PF05977">
    <property type="entry name" value="MFS_3"/>
    <property type="match status" value="1"/>
</dbReference>
<evidence type="ECO:0000256" key="5">
    <source>
        <dbReference type="ARBA" id="ARBA00022989"/>
    </source>
</evidence>
<gene>
    <name evidence="9" type="ORF">E3J48_03135</name>
</gene>
<dbReference type="InterPro" id="IPR020846">
    <property type="entry name" value="MFS_dom"/>
</dbReference>